<protein>
    <submittedName>
        <fullName evidence="2">Uncharacterized protein</fullName>
    </submittedName>
</protein>
<dbReference type="EMBL" id="FNQC01000001">
    <property type="protein sequence ID" value="SDY52783.1"/>
    <property type="molecule type" value="Genomic_DNA"/>
</dbReference>
<keyword evidence="1" id="KW-0812">Transmembrane</keyword>
<evidence type="ECO:0000313" key="3">
    <source>
        <dbReference type="Proteomes" id="UP000199663"/>
    </source>
</evidence>
<comment type="caution">
    <text evidence="2">The sequence shown here is derived from an EMBL/GenBank/DDBJ whole genome shotgun (WGS) entry which is preliminary data.</text>
</comment>
<reference evidence="2 3" key="1">
    <citation type="submission" date="2016-10" db="EMBL/GenBank/DDBJ databases">
        <authorList>
            <person name="Varghese N."/>
            <person name="Submissions S."/>
        </authorList>
    </citation>
    <scope>NUCLEOTIDE SEQUENCE [LARGE SCALE GENOMIC DNA]</scope>
    <source>
        <strain evidence="2 3">DSM 17997</strain>
    </source>
</reference>
<organism evidence="2 3">
    <name type="scientific">Rhodonellum ikkaensis</name>
    <dbReference type="NCBI Taxonomy" id="336829"/>
    <lineage>
        <taxon>Bacteria</taxon>
        <taxon>Pseudomonadati</taxon>
        <taxon>Bacteroidota</taxon>
        <taxon>Cytophagia</taxon>
        <taxon>Cytophagales</taxon>
        <taxon>Cytophagaceae</taxon>
        <taxon>Rhodonellum</taxon>
    </lineage>
</organism>
<proteinExistence type="predicted"/>
<gene>
    <name evidence="2" type="ORF">SAMN05444412_101430</name>
</gene>
<accession>A0A1H3KKS7</accession>
<evidence type="ECO:0000313" key="2">
    <source>
        <dbReference type="EMBL" id="SDY52783.1"/>
    </source>
</evidence>
<feature type="transmembrane region" description="Helical" evidence="1">
    <location>
        <begin position="12"/>
        <end position="31"/>
    </location>
</feature>
<dbReference type="Proteomes" id="UP000199663">
    <property type="component" value="Unassembled WGS sequence"/>
</dbReference>
<keyword evidence="1" id="KW-1133">Transmembrane helix</keyword>
<sequence>MNLLEFLSKDNFSQFFKLIKLFMIFILRIFFRFQPDYLTPSGVQIKKPLIISGFLI</sequence>
<keyword evidence="1" id="KW-0472">Membrane</keyword>
<keyword evidence="3" id="KW-1185">Reference proteome</keyword>
<evidence type="ECO:0000256" key="1">
    <source>
        <dbReference type="SAM" id="Phobius"/>
    </source>
</evidence>
<name>A0A1H3KKS7_9BACT</name>